<keyword evidence="6 8" id="KW-0472">Membrane</keyword>
<dbReference type="EMBL" id="WOTB01000010">
    <property type="protein sequence ID" value="NHN84889.1"/>
    <property type="molecule type" value="Genomic_DNA"/>
</dbReference>
<evidence type="ECO:0000256" key="4">
    <source>
        <dbReference type="ARBA" id="ARBA00022692"/>
    </source>
</evidence>
<sequence length="470" mass="48857">MLRWTKVTGDQIVLPRQRLSWPRTALLGIQHVITMTGATVLVPRLMGFDPNVAVLFSGVGTLLFFILMNGRVPSYLGSSFSFIAVVNAATGYAGHGANSQIALACGGILVCAILYGAIGLAIMATGPAWIERLMPPPVTGAIGCSIGLSLAPSALQSLQTDTVSLISGLVTAGTLMVLTVTAPPAIRQTSLLIAAFCGSVTYVLGANWLHAAPPVDFSIFRHAPLFGMPHFVTPHFDPRAISMIAPVAIILVAENLGHIKALSVLTGQPLDRLSGRIFAADAAATLVAASAGGTGVTTYIENIGVMAMSGVFSTAIFPVAGLFAILLGFSPLFGAVVTSIPVPVLGGLMIVVLGLIFASMIRLWTDKAVDFSDPVNMLTVGVTVIIAAANPTLFVWGMPVGGIFLASLAAILTFSLLRRLQKRSHRATADTPPDLTLPPSPEATLSIHGSSPCNTRQVRQPGPATATPRS</sequence>
<evidence type="ECO:0000256" key="8">
    <source>
        <dbReference type="SAM" id="Phobius"/>
    </source>
</evidence>
<feature type="region of interest" description="Disordered" evidence="7">
    <location>
        <begin position="427"/>
        <end position="470"/>
    </location>
</feature>
<organism evidence="9 10">
    <name type="scientific">Acetobacter musti</name>
    <dbReference type="NCBI Taxonomy" id="864732"/>
    <lineage>
        <taxon>Bacteria</taxon>
        <taxon>Pseudomonadati</taxon>
        <taxon>Pseudomonadota</taxon>
        <taxon>Alphaproteobacteria</taxon>
        <taxon>Acetobacterales</taxon>
        <taxon>Acetobacteraceae</taxon>
        <taxon>Acetobacter</taxon>
    </lineage>
</organism>
<keyword evidence="4 8" id="KW-0812">Transmembrane</keyword>
<evidence type="ECO:0000256" key="5">
    <source>
        <dbReference type="ARBA" id="ARBA00022989"/>
    </source>
</evidence>
<feature type="transmembrane region" description="Helical" evidence="8">
    <location>
        <begin position="277"/>
        <end position="300"/>
    </location>
</feature>
<evidence type="ECO:0000256" key="6">
    <source>
        <dbReference type="ARBA" id="ARBA00023136"/>
    </source>
</evidence>
<accession>A0ABX0JQ46</accession>
<comment type="similarity">
    <text evidence="2">Belongs to the nucleobase:cation symporter-2 (NCS2) (TC 2.A.40) family.</text>
</comment>
<evidence type="ECO:0000256" key="3">
    <source>
        <dbReference type="ARBA" id="ARBA00022448"/>
    </source>
</evidence>
<feature type="transmembrane region" description="Helical" evidence="8">
    <location>
        <begin position="52"/>
        <end position="68"/>
    </location>
</feature>
<dbReference type="Pfam" id="PF00860">
    <property type="entry name" value="Xan_ur_permease"/>
    <property type="match status" value="1"/>
</dbReference>
<feature type="transmembrane region" description="Helical" evidence="8">
    <location>
        <begin position="101"/>
        <end position="126"/>
    </location>
</feature>
<comment type="caution">
    <text evidence="9">The sequence shown here is derived from an EMBL/GenBank/DDBJ whole genome shotgun (WGS) entry which is preliminary data.</text>
</comment>
<dbReference type="PANTHER" id="PTHR42810:SF2">
    <property type="entry name" value="PURINE PERMEASE C1399.01C-RELATED"/>
    <property type="match status" value="1"/>
</dbReference>
<feature type="transmembrane region" description="Helical" evidence="8">
    <location>
        <begin position="189"/>
        <end position="209"/>
    </location>
</feature>
<proteinExistence type="inferred from homology"/>
<evidence type="ECO:0000313" key="10">
    <source>
        <dbReference type="Proteomes" id="UP000635278"/>
    </source>
</evidence>
<feature type="compositionally biased region" description="Polar residues" evidence="7">
    <location>
        <begin position="447"/>
        <end position="458"/>
    </location>
</feature>
<reference evidence="9 10" key="1">
    <citation type="journal article" date="2020" name="Int. J. Syst. Evol. Microbiol.">
        <title>Novel acetic acid bacteria from cider fermentations: Acetobacter conturbans sp. nov. and Acetobacter fallax sp. nov.</title>
        <authorList>
            <person name="Sombolestani A.S."/>
            <person name="Cleenwerck I."/>
            <person name="Cnockaert M."/>
            <person name="Borremans W."/>
            <person name="Wieme A.D."/>
            <person name="De Vuyst L."/>
            <person name="Vandamme P."/>
        </authorList>
    </citation>
    <scope>NUCLEOTIDE SEQUENCE [LARGE SCALE GENOMIC DNA]</scope>
    <source>
        <strain evidence="9 10">LMG 30640</strain>
    </source>
</reference>
<feature type="transmembrane region" description="Helical" evidence="8">
    <location>
        <begin position="75"/>
        <end position="95"/>
    </location>
</feature>
<feature type="transmembrane region" description="Helical" evidence="8">
    <location>
        <begin position="25"/>
        <end position="46"/>
    </location>
</feature>
<keyword evidence="5 8" id="KW-1133">Transmembrane helix</keyword>
<feature type="transmembrane region" description="Helical" evidence="8">
    <location>
        <begin position="312"/>
        <end position="334"/>
    </location>
</feature>
<dbReference type="Proteomes" id="UP000635278">
    <property type="component" value="Unassembled WGS sequence"/>
</dbReference>
<evidence type="ECO:0000256" key="7">
    <source>
        <dbReference type="SAM" id="MobiDB-lite"/>
    </source>
</evidence>
<dbReference type="InterPro" id="IPR006043">
    <property type="entry name" value="NCS2"/>
</dbReference>
<gene>
    <name evidence="9" type="ORF">GOB93_09575</name>
</gene>
<evidence type="ECO:0000256" key="2">
    <source>
        <dbReference type="ARBA" id="ARBA00008821"/>
    </source>
</evidence>
<evidence type="ECO:0000256" key="1">
    <source>
        <dbReference type="ARBA" id="ARBA00004141"/>
    </source>
</evidence>
<comment type="subcellular location">
    <subcellularLocation>
        <location evidence="1">Membrane</location>
        <topology evidence="1">Multi-pass membrane protein</topology>
    </subcellularLocation>
</comment>
<name>A0ABX0JQ46_9PROT</name>
<keyword evidence="10" id="KW-1185">Reference proteome</keyword>
<protein>
    <submittedName>
        <fullName evidence="9">Pyrimidine utilization transport protein G</fullName>
    </submittedName>
</protein>
<feature type="transmembrane region" description="Helical" evidence="8">
    <location>
        <begin position="138"/>
        <end position="156"/>
    </location>
</feature>
<feature type="transmembrane region" description="Helical" evidence="8">
    <location>
        <begin position="340"/>
        <end position="363"/>
    </location>
</feature>
<evidence type="ECO:0000313" key="9">
    <source>
        <dbReference type="EMBL" id="NHN84889.1"/>
    </source>
</evidence>
<feature type="transmembrane region" description="Helical" evidence="8">
    <location>
        <begin position="400"/>
        <end position="417"/>
    </location>
</feature>
<feature type="transmembrane region" description="Helical" evidence="8">
    <location>
        <begin position="162"/>
        <end position="182"/>
    </location>
</feature>
<dbReference type="PANTHER" id="PTHR42810">
    <property type="entry name" value="PURINE PERMEASE C1399.01C-RELATED"/>
    <property type="match status" value="1"/>
</dbReference>
<keyword evidence="3" id="KW-0813">Transport</keyword>